<evidence type="ECO:0000313" key="18">
    <source>
        <dbReference type="Proteomes" id="UP000476176"/>
    </source>
</evidence>
<name>A0A6A3E0K5_9STRA</name>
<evidence type="ECO:0000313" key="12">
    <source>
        <dbReference type="Proteomes" id="UP000433483"/>
    </source>
</evidence>
<dbReference type="Proteomes" id="UP000440367">
    <property type="component" value="Unassembled WGS sequence"/>
</dbReference>
<evidence type="ECO:0000313" key="4">
    <source>
        <dbReference type="EMBL" id="KAE9073754.1"/>
    </source>
</evidence>
<dbReference type="Proteomes" id="UP000476176">
    <property type="component" value="Unassembled WGS sequence"/>
</dbReference>
<accession>A0A6A3E0K5</accession>
<evidence type="ECO:0000313" key="16">
    <source>
        <dbReference type="Proteomes" id="UP000441208"/>
    </source>
</evidence>
<dbReference type="EMBL" id="QXFX01002775">
    <property type="protein sequence ID" value="KAE9073754.1"/>
    <property type="molecule type" value="Genomic_DNA"/>
</dbReference>
<dbReference type="AlphaFoldDB" id="A0A6A3E0K5"/>
<feature type="signal peptide" evidence="1">
    <location>
        <begin position="1"/>
        <end position="21"/>
    </location>
</feature>
<evidence type="ECO:0000313" key="14">
    <source>
        <dbReference type="Proteomes" id="UP000440367"/>
    </source>
</evidence>
<protein>
    <recommendedName>
        <fullName evidence="20">Secreted protein</fullName>
    </recommendedName>
</protein>
<keyword evidence="1" id="KW-0732">Signal</keyword>
<dbReference type="EMBL" id="QXGB01002460">
    <property type="protein sequence ID" value="KAE9177765.1"/>
    <property type="molecule type" value="Genomic_DNA"/>
</dbReference>
<organism evidence="2 11">
    <name type="scientific">Phytophthora fragariae</name>
    <dbReference type="NCBI Taxonomy" id="53985"/>
    <lineage>
        <taxon>Eukaryota</taxon>
        <taxon>Sar</taxon>
        <taxon>Stramenopiles</taxon>
        <taxon>Oomycota</taxon>
        <taxon>Peronosporomycetes</taxon>
        <taxon>Peronosporales</taxon>
        <taxon>Peronosporaceae</taxon>
        <taxon>Phytophthora</taxon>
    </lineage>
</organism>
<sequence length="55" mass="6247">MLMLIVGQVCLQLVCLRLSNSSTSFVCRSRQLRLFDSDTTWPYSSRCPAVTQTYA</sequence>
<evidence type="ECO:0000313" key="15">
    <source>
        <dbReference type="Proteomes" id="UP000440732"/>
    </source>
</evidence>
<dbReference type="EMBL" id="QXGD01002162">
    <property type="protein sequence ID" value="KAE9192678.1"/>
    <property type="molecule type" value="Genomic_DNA"/>
</dbReference>
<evidence type="ECO:0000313" key="11">
    <source>
        <dbReference type="Proteomes" id="UP000429523"/>
    </source>
</evidence>
<evidence type="ECO:0000313" key="2">
    <source>
        <dbReference type="EMBL" id="KAE8925727.1"/>
    </source>
</evidence>
<evidence type="ECO:0000313" key="19">
    <source>
        <dbReference type="Proteomes" id="UP000488956"/>
    </source>
</evidence>
<dbReference type="EMBL" id="QXGC01002788">
    <property type="protein sequence ID" value="KAE9181795.1"/>
    <property type="molecule type" value="Genomic_DNA"/>
</dbReference>
<dbReference type="EMBL" id="QXFZ01002468">
    <property type="protein sequence ID" value="KAE9076800.1"/>
    <property type="molecule type" value="Genomic_DNA"/>
</dbReference>
<evidence type="ECO:0000313" key="5">
    <source>
        <dbReference type="EMBL" id="KAE9076800.1"/>
    </source>
</evidence>
<dbReference type="EMBL" id="QXGE01002289">
    <property type="protein sequence ID" value="KAE9283165.1"/>
    <property type="molecule type" value="Genomic_DNA"/>
</dbReference>
<dbReference type="Proteomes" id="UP000440732">
    <property type="component" value="Unassembled WGS sequence"/>
</dbReference>
<evidence type="ECO:0000313" key="17">
    <source>
        <dbReference type="Proteomes" id="UP000460718"/>
    </source>
</evidence>
<evidence type="ECO:0000313" key="10">
    <source>
        <dbReference type="EMBL" id="KAE9283165.1"/>
    </source>
</evidence>
<dbReference type="Proteomes" id="UP000437068">
    <property type="component" value="Unassembled WGS sequence"/>
</dbReference>
<evidence type="ECO:0000313" key="8">
    <source>
        <dbReference type="EMBL" id="KAE9181795.1"/>
    </source>
</evidence>
<evidence type="ECO:0000313" key="6">
    <source>
        <dbReference type="EMBL" id="KAE9092867.1"/>
    </source>
</evidence>
<keyword evidence="12" id="KW-1185">Reference proteome</keyword>
<evidence type="ECO:0000313" key="3">
    <source>
        <dbReference type="EMBL" id="KAE9007112.1"/>
    </source>
</evidence>
<dbReference type="Proteomes" id="UP000460718">
    <property type="component" value="Unassembled WGS sequence"/>
</dbReference>
<dbReference type="EMBL" id="QXGF01002198">
    <property type="protein sequence ID" value="KAE8925727.1"/>
    <property type="molecule type" value="Genomic_DNA"/>
</dbReference>
<dbReference type="OrthoDB" id="10274709at2759"/>
<feature type="chain" id="PRO_5036163574" description="Secreted protein" evidence="1">
    <location>
        <begin position="22"/>
        <end position="55"/>
    </location>
</feature>
<dbReference type="EMBL" id="QXGA01002734">
    <property type="protein sequence ID" value="KAE9092867.1"/>
    <property type="molecule type" value="Genomic_DNA"/>
</dbReference>
<dbReference type="Proteomes" id="UP000429523">
    <property type="component" value="Unassembled WGS sequence"/>
</dbReference>
<dbReference type="Proteomes" id="UP000441208">
    <property type="component" value="Unassembled WGS sequence"/>
</dbReference>
<dbReference type="EMBL" id="QXFW01000621">
    <property type="protein sequence ID" value="KAE9007112.1"/>
    <property type="molecule type" value="Genomic_DNA"/>
</dbReference>
<gene>
    <name evidence="10" type="ORF">PF001_g22982</name>
    <name evidence="9" type="ORF">PF002_g24132</name>
    <name evidence="8" type="ORF">PF004_g24427</name>
    <name evidence="7" type="ORF">PF005_g24361</name>
    <name evidence="6" type="ORF">PF006_g24583</name>
    <name evidence="5" type="ORF">PF007_g24490</name>
    <name evidence="2" type="ORF">PF009_g24070</name>
    <name evidence="4" type="ORF">PF010_g24945</name>
    <name evidence="3" type="ORF">PF011_g11279</name>
</gene>
<dbReference type="Proteomes" id="UP000488956">
    <property type="component" value="Unassembled WGS sequence"/>
</dbReference>
<reference evidence="11 12" key="1">
    <citation type="submission" date="2018-08" db="EMBL/GenBank/DDBJ databases">
        <title>Genomic investigation of the strawberry pathogen Phytophthora fragariae indicates pathogenicity is determined by transcriptional variation in three key races.</title>
        <authorList>
            <person name="Adams T.M."/>
            <person name="Armitage A.D."/>
            <person name="Sobczyk M.K."/>
            <person name="Bates H.J."/>
            <person name="Dunwell J.M."/>
            <person name="Nellist C.F."/>
            <person name="Harrison R.J."/>
        </authorList>
    </citation>
    <scope>NUCLEOTIDE SEQUENCE [LARGE SCALE GENOMIC DNA]</scope>
    <source>
        <strain evidence="10 13">A4</strain>
        <strain evidence="9 14">BC-1</strain>
        <strain evidence="8 18">BC-23</strain>
        <strain evidence="7 12">NOV-27</strain>
        <strain evidence="6 15">NOV-5</strain>
        <strain evidence="5 16">NOV-71</strain>
        <strain evidence="2 11">NOV-9</strain>
        <strain evidence="4 19">ONT-3</strain>
        <strain evidence="3 17">SCRP245</strain>
    </source>
</reference>
<comment type="caution">
    <text evidence="2">The sequence shown here is derived from an EMBL/GenBank/DDBJ whole genome shotgun (WGS) entry which is preliminary data.</text>
</comment>
<evidence type="ECO:0000313" key="9">
    <source>
        <dbReference type="EMBL" id="KAE9192678.1"/>
    </source>
</evidence>
<evidence type="ECO:0000313" key="13">
    <source>
        <dbReference type="Proteomes" id="UP000437068"/>
    </source>
</evidence>
<evidence type="ECO:0008006" key="20">
    <source>
        <dbReference type="Google" id="ProtNLM"/>
    </source>
</evidence>
<proteinExistence type="predicted"/>
<evidence type="ECO:0000313" key="7">
    <source>
        <dbReference type="EMBL" id="KAE9177765.1"/>
    </source>
</evidence>
<evidence type="ECO:0000256" key="1">
    <source>
        <dbReference type="SAM" id="SignalP"/>
    </source>
</evidence>
<dbReference type="Proteomes" id="UP000433483">
    <property type="component" value="Unassembled WGS sequence"/>
</dbReference>